<evidence type="ECO:0000256" key="11">
    <source>
        <dbReference type="SAM" id="Phobius"/>
    </source>
</evidence>
<evidence type="ECO:0000313" key="14">
    <source>
        <dbReference type="EMBL" id="CAF1036296.1"/>
    </source>
</evidence>
<feature type="transmembrane region" description="Helical" evidence="11">
    <location>
        <begin position="172"/>
        <end position="190"/>
    </location>
</feature>
<evidence type="ECO:0000256" key="8">
    <source>
        <dbReference type="ARBA" id="ARBA00022989"/>
    </source>
</evidence>
<reference evidence="13" key="1">
    <citation type="submission" date="2021-02" db="EMBL/GenBank/DDBJ databases">
        <authorList>
            <person name="Nowell W R."/>
        </authorList>
    </citation>
    <scope>NUCLEOTIDE SEQUENCE</scope>
</reference>
<dbReference type="Pfam" id="PF03188">
    <property type="entry name" value="Cytochrom_B561"/>
    <property type="match status" value="1"/>
</dbReference>
<gene>
    <name evidence="13" type="ORF">EDS130_LOCUS6851</name>
    <name evidence="14" type="ORF">XAT740_LOCUS15020</name>
</gene>
<dbReference type="GO" id="GO:0016020">
    <property type="term" value="C:membrane"/>
    <property type="evidence" value="ECO:0007669"/>
    <property type="project" value="UniProtKB-SubCell"/>
</dbReference>
<dbReference type="PANTHER" id="PTHR10106">
    <property type="entry name" value="CYTOCHROME B561-RELATED"/>
    <property type="match status" value="1"/>
</dbReference>
<dbReference type="SMART" id="SM00665">
    <property type="entry name" value="B561"/>
    <property type="match status" value="1"/>
</dbReference>
<evidence type="ECO:0000256" key="5">
    <source>
        <dbReference type="ARBA" id="ARBA00022692"/>
    </source>
</evidence>
<dbReference type="OrthoDB" id="907479at2759"/>
<dbReference type="GO" id="GO:0046872">
    <property type="term" value="F:metal ion binding"/>
    <property type="evidence" value="ECO:0007669"/>
    <property type="project" value="UniProtKB-KW"/>
</dbReference>
<dbReference type="InterPro" id="IPR043205">
    <property type="entry name" value="CYB561/CYBRD1-like"/>
</dbReference>
<comment type="subcellular location">
    <subcellularLocation>
        <location evidence="2">Membrane</location>
        <topology evidence="2">Multi-pass membrane protein</topology>
    </subcellularLocation>
</comment>
<feature type="transmembrane region" description="Helical" evidence="11">
    <location>
        <begin position="90"/>
        <end position="110"/>
    </location>
</feature>
<sequence length="252" mass="28064">MGKGNFDEIGSTRASIRWYYFIAICAQIFGVTAVILIGVLLGQYAGGFGWGSNLDKLFNYHPLLMVLGMILFYGDAILVYRVFPNVTKIWIKILHAVLLAASLILSSIGLKAVFDSHSKAKPPQEDLDSLHSWVGLATVVLFGLQWVCGFVAFLFPRLSEKIRVAYLPSHKLWGKLIFILAVVSVLMGTAEEGIFKNYSFDKNMRTQRNILNLFGICVLIFAALVLYLVSNPGFQRPPDHTDASENQPLMSE</sequence>
<feature type="transmembrane region" description="Helical" evidence="11">
    <location>
        <begin position="130"/>
        <end position="152"/>
    </location>
</feature>
<dbReference type="Gene3D" id="1.20.120.1770">
    <property type="match status" value="1"/>
</dbReference>
<dbReference type="Proteomes" id="UP000663828">
    <property type="component" value="Unassembled WGS sequence"/>
</dbReference>
<proteinExistence type="predicted"/>
<dbReference type="FunFam" id="1.20.120.1770:FF:000001">
    <property type="entry name" value="Cytochrome b reductase 1"/>
    <property type="match status" value="1"/>
</dbReference>
<evidence type="ECO:0000256" key="1">
    <source>
        <dbReference type="ARBA" id="ARBA00001970"/>
    </source>
</evidence>
<evidence type="ECO:0000313" key="16">
    <source>
        <dbReference type="Proteomes" id="UP000663852"/>
    </source>
</evidence>
<evidence type="ECO:0000256" key="6">
    <source>
        <dbReference type="ARBA" id="ARBA00022723"/>
    </source>
</evidence>
<dbReference type="Proteomes" id="UP000663852">
    <property type="component" value="Unassembled WGS sequence"/>
</dbReference>
<dbReference type="EMBL" id="CAJNOJ010000020">
    <property type="protein sequence ID" value="CAF0841300.1"/>
    <property type="molecule type" value="Genomic_DNA"/>
</dbReference>
<dbReference type="AlphaFoldDB" id="A0A813VNU5"/>
<feature type="transmembrane region" description="Helical" evidence="11">
    <location>
        <begin position="210"/>
        <end position="229"/>
    </location>
</feature>
<evidence type="ECO:0000256" key="9">
    <source>
        <dbReference type="ARBA" id="ARBA00023004"/>
    </source>
</evidence>
<keyword evidence="4" id="KW-0349">Heme</keyword>
<feature type="transmembrane region" description="Helical" evidence="11">
    <location>
        <begin position="62"/>
        <end position="83"/>
    </location>
</feature>
<keyword evidence="9" id="KW-0408">Iron</keyword>
<feature type="transmembrane region" description="Helical" evidence="11">
    <location>
        <begin position="18"/>
        <end position="42"/>
    </location>
</feature>
<evidence type="ECO:0000256" key="10">
    <source>
        <dbReference type="ARBA" id="ARBA00023136"/>
    </source>
</evidence>
<evidence type="ECO:0000313" key="15">
    <source>
        <dbReference type="Proteomes" id="UP000663828"/>
    </source>
</evidence>
<evidence type="ECO:0000313" key="13">
    <source>
        <dbReference type="EMBL" id="CAF0841300.1"/>
    </source>
</evidence>
<accession>A0A813VNU5</accession>
<protein>
    <recommendedName>
        <fullName evidence="12">Cytochrome b561 domain-containing protein</fullName>
    </recommendedName>
</protein>
<keyword evidence="7" id="KW-0249">Electron transport</keyword>
<dbReference type="PANTHER" id="PTHR10106:SF0">
    <property type="entry name" value="LD36721P"/>
    <property type="match status" value="1"/>
</dbReference>
<dbReference type="EMBL" id="CAJNOR010000918">
    <property type="protein sequence ID" value="CAF1036296.1"/>
    <property type="molecule type" value="Genomic_DNA"/>
</dbReference>
<keyword evidence="6" id="KW-0479">Metal-binding</keyword>
<evidence type="ECO:0000256" key="7">
    <source>
        <dbReference type="ARBA" id="ARBA00022982"/>
    </source>
</evidence>
<keyword evidence="10 11" id="KW-0472">Membrane</keyword>
<dbReference type="PROSITE" id="PS50939">
    <property type="entry name" value="CYTOCHROME_B561"/>
    <property type="match status" value="1"/>
</dbReference>
<organism evidence="13 16">
    <name type="scientific">Adineta ricciae</name>
    <name type="common">Rotifer</name>
    <dbReference type="NCBI Taxonomy" id="249248"/>
    <lineage>
        <taxon>Eukaryota</taxon>
        <taxon>Metazoa</taxon>
        <taxon>Spiralia</taxon>
        <taxon>Gnathifera</taxon>
        <taxon>Rotifera</taxon>
        <taxon>Eurotatoria</taxon>
        <taxon>Bdelloidea</taxon>
        <taxon>Adinetida</taxon>
        <taxon>Adinetidae</taxon>
        <taxon>Adineta</taxon>
    </lineage>
</organism>
<feature type="domain" description="Cytochrome b561" evidence="12">
    <location>
        <begin position="25"/>
        <end position="230"/>
    </location>
</feature>
<keyword evidence="5 11" id="KW-0812">Transmembrane</keyword>
<keyword evidence="15" id="KW-1185">Reference proteome</keyword>
<comment type="caution">
    <text evidence="13">The sequence shown here is derived from an EMBL/GenBank/DDBJ whole genome shotgun (WGS) entry which is preliminary data.</text>
</comment>
<evidence type="ECO:0000259" key="12">
    <source>
        <dbReference type="PROSITE" id="PS50939"/>
    </source>
</evidence>
<evidence type="ECO:0000256" key="3">
    <source>
        <dbReference type="ARBA" id="ARBA00022448"/>
    </source>
</evidence>
<evidence type="ECO:0000256" key="2">
    <source>
        <dbReference type="ARBA" id="ARBA00004141"/>
    </source>
</evidence>
<dbReference type="GO" id="GO:0016491">
    <property type="term" value="F:oxidoreductase activity"/>
    <property type="evidence" value="ECO:0007669"/>
    <property type="project" value="InterPro"/>
</dbReference>
<comment type="cofactor">
    <cofactor evidence="1">
        <name>heme b</name>
        <dbReference type="ChEBI" id="CHEBI:60344"/>
    </cofactor>
</comment>
<evidence type="ECO:0000256" key="4">
    <source>
        <dbReference type="ARBA" id="ARBA00022617"/>
    </source>
</evidence>
<keyword evidence="3" id="KW-0813">Transport</keyword>
<dbReference type="InterPro" id="IPR006593">
    <property type="entry name" value="Cyt_b561/ferric_Rdtase_TM"/>
</dbReference>
<name>A0A813VNU5_ADIRI</name>
<keyword evidence="8 11" id="KW-1133">Transmembrane helix</keyword>